<dbReference type="SMART" id="SM00239">
    <property type="entry name" value="C2"/>
    <property type="match status" value="1"/>
</dbReference>
<feature type="domain" description="C2" evidence="1">
    <location>
        <begin position="1"/>
        <end position="112"/>
    </location>
</feature>
<dbReference type="SUPFAM" id="SSF49562">
    <property type="entry name" value="C2 domain (Calcium/lipid-binding domain, CaLB)"/>
    <property type="match status" value="1"/>
</dbReference>
<dbReference type="InterPro" id="IPR035892">
    <property type="entry name" value="C2_domain_sf"/>
</dbReference>
<gene>
    <name evidence="2" type="ORF">R1flu_019848</name>
</gene>
<name>A0ABD1ZJT8_9MARC</name>
<dbReference type="PROSITE" id="PS50004">
    <property type="entry name" value="C2"/>
    <property type="match status" value="1"/>
</dbReference>
<dbReference type="Gene3D" id="2.60.40.150">
    <property type="entry name" value="C2 domain"/>
    <property type="match status" value="1"/>
</dbReference>
<evidence type="ECO:0000313" key="2">
    <source>
        <dbReference type="EMBL" id="KAL2651720.1"/>
    </source>
</evidence>
<reference evidence="2 3" key="1">
    <citation type="submission" date="2024-09" db="EMBL/GenBank/DDBJ databases">
        <title>Chromosome-scale assembly of Riccia fluitans.</title>
        <authorList>
            <person name="Paukszto L."/>
            <person name="Sawicki J."/>
            <person name="Karawczyk K."/>
            <person name="Piernik-Szablinska J."/>
            <person name="Szczecinska M."/>
            <person name="Mazdziarz M."/>
        </authorList>
    </citation>
    <scope>NUCLEOTIDE SEQUENCE [LARGE SCALE GENOMIC DNA]</scope>
    <source>
        <strain evidence="2">Rf_01</strain>
        <tissue evidence="2">Aerial parts of the thallus</tissue>
    </source>
</reference>
<dbReference type="Proteomes" id="UP001605036">
    <property type="component" value="Unassembled WGS sequence"/>
</dbReference>
<accession>A0ABD1ZJT8</accession>
<dbReference type="AlphaFoldDB" id="A0ABD1ZJT8"/>
<dbReference type="InterPro" id="IPR044750">
    <property type="entry name" value="C2_SRC2/BAP"/>
</dbReference>
<evidence type="ECO:0000259" key="1">
    <source>
        <dbReference type="PROSITE" id="PS50004"/>
    </source>
</evidence>
<dbReference type="PANTHER" id="PTHR32246">
    <property type="entry name" value="INGRESSION PROTEIN FIC1"/>
    <property type="match status" value="1"/>
</dbReference>
<dbReference type="CDD" id="cd04051">
    <property type="entry name" value="C2_SRC2_like"/>
    <property type="match status" value="1"/>
</dbReference>
<evidence type="ECO:0000313" key="3">
    <source>
        <dbReference type="Proteomes" id="UP001605036"/>
    </source>
</evidence>
<sequence length="272" mass="29740">MSSTYEERTLELNVVSAADLKKVKNMGAQQCYVVAYIYHNQQKQSQADRIDGQNPIWNTKLKLECEEELLRSPASFLTVEIKCHGTLRNKLVGTVTVPLRELLSQEANPKGGLTDGQVMAYEVYRPSGKVQGTLNMAVKLGEKRIVQRYRSQQTPLGYPPSAHAGPSYRPSFAPSPHMQQTPYFQQQVPQYYQGAGYPPMQPPMGYNGMGGGYGGYPQQRPRRGGGGMGFGTGLMGGMLGGLLVGDMIDDHGDYGGYGDSDYGDMGDMGGDF</sequence>
<dbReference type="Pfam" id="PF00168">
    <property type="entry name" value="C2"/>
    <property type="match status" value="1"/>
</dbReference>
<proteinExistence type="predicted"/>
<dbReference type="InterPro" id="IPR000008">
    <property type="entry name" value="C2_dom"/>
</dbReference>
<organism evidence="2 3">
    <name type="scientific">Riccia fluitans</name>
    <dbReference type="NCBI Taxonomy" id="41844"/>
    <lineage>
        <taxon>Eukaryota</taxon>
        <taxon>Viridiplantae</taxon>
        <taxon>Streptophyta</taxon>
        <taxon>Embryophyta</taxon>
        <taxon>Marchantiophyta</taxon>
        <taxon>Marchantiopsida</taxon>
        <taxon>Marchantiidae</taxon>
        <taxon>Marchantiales</taxon>
        <taxon>Ricciaceae</taxon>
        <taxon>Riccia</taxon>
    </lineage>
</organism>
<dbReference type="EMBL" id="JBHFFA010000001">
    <property type="protein sequence ID" value="KAL2651720.1"/>
    <property type="molecule type" value="Genomic_DNA"/>
</dbReference>
<comment type="caution">
    <text evidence="2">The sequence shown here is derived from an EMBL/GenBank/DDBJ whole genome shotgun (WGS) entry which is preliminary data.</text>
</comment>
<keyword evidence="3" id="KW-1185">Reference proteome</keyword>
<dbReference type="PANTHER" id="PTHR32246:SF173">
    <property type="entry name" value="C2 DOMAIN-CONTAINING PROTEIN"/>
    <property type="match status" value="1"/>
</dbReference>
<protein>
    <recommendedName>
        <fullName evidence="1">C2 domain-containing protein</fullName>
    </recommendedName>
</protein>